<protein>
    <recommendedName>
        <fullName evidence="12">C2H2-type domain-containing protein</fullName>
    </recommendedName>
</protein>
<dbReference type="GO" id="GO:0000785">
    <property type="term" value="C:chromatin"/>
    <property type="evidence" value="ECO:0007669"/>
    <property type="project" value="TreeGrafter"/>
</dbReference>
<keyword evidence="3" id="KW-0677">Repeat</keyword>
<evidence type="ECO:0000256" key="2">
    <source>
        <dbReference type="ARBA" id="ARBA00022723"/>
    </source>
</evidence>
<keyword evidence="9" id="KW-0539">Nucleus</keyword>
<dbReference type="GO" id="GO:0008270">
    <property type="term" value="F:zinc ion binding"/>
    <property type="evidence" value="ECO:0007669"/>
    <property type="project" value="UniProtKB-KW"/>
</dbReference>
<reference evidence="13" key="1">
    <citation type="submission" date="2021-06" db="EMBL/GenBank/DDBJ databases">
        <title>Parelaphostrongylus tenuis whole genome reference sequence.</title>
        <authorList>
            <person name="Garwood T.J."/>
            <person name="Larsen P.A."/>
            <person name="Fountain-Jones N.M."/>
            <person name="Garbe J.R."/>
            <person name="Macchietto M.G."/>
            <person name="Kania S.A."/>
            <person name="Gerhold R.W."/>
            <person name="Richards J.E."/>
            <person name="Wolf T.M."/>
        </authorList>
    </citation>
    <scope>NUCLEOTIDE SEQUENCE</scope>
    <source>
        <strain evidence="13">MNPRO001-30</strain>
        <tissue evidence="13">Meninges</tissue>
    </source>
</reference>
<organism evidence="13 14">
    <name type="scientific">Parelaphostrongylus tenuis</name>
    <name type="common">Meningeal worm</name>
    <dbReference type="NCBI Taxonomy" id="148309"/>
    <lineage>
        <taxon>Eukaryota</taxon>
        <taxon>Metazoa</taxon>
        <taxon>Ecdysozoa</taxon>
        <taxon>Nematoda</taxon>
        <taxon>Chromadorea</taxon>
        <taxon>Rhabditida</taxon>
        <taxon>Rhabditina</taxon>
        <taxon>Rhabditomorpha</taxon>
        <taxon>Strongyloidea</taxon>
        <taxon>Metastrongylidae</taxon>
        <taxon>Parelaphostrongylus</taxon>
    </lineage>
</organism>
<keyword evidence="5" id="KW-0862">Zinc</keyword>
<keyword evidence="2" id="KW-0479">Metal-binding</keyword>
<dbReference type="Gene3D" id="3.30.160.60">
    <property type="entry name" value="Classic Zinc Finger"/>
    <property type="match status" value="3"/>
</dbReference>
<evidence type="ECO:0000256" key="1">
    <source>
        <dbReference type="ARBA" id="ARBA00004123"/>
    </source>
</evidence>
<evidence type="ECO:0000259" key="12">
    <source>
        <dbReference type="PROSITE" id="PS50157"/>
    </source>
</evidence>
<feature type="region of interest" description="Disordered" evidence="11">
    <location>
        <begin position="63"/>
        <end position="86"/>
    </location>
</feature>
<dbReference type="InterPro" id="IPR013087">
    <property type="entry name" value="Znf_C2H2_type"/>
</dbReference>
<dbReference type="InterPro" id="IPR036236">
    <property type="entry name" value="Znf_C2H2_sf"/>
</dbReference>
<evidence type="ECO:0000256" key="10">
    <source>
        <dbReference type="PROSITE-ProRule" id="PRU00042"/>
    </source>
</evidence>
<evidence type="ECO:0000256" key="8">
    <source>
        <dbReference type="ARBA" id="ARBA00023163"/>
    </source>
</evidence>
<feature type="domain" description="C2H2-type" evidence="12">
    <location>
        <begin position="257"/>
        <end position="285"/>
    </location>
</feature>
<dbReference type="GO" id="GO:0000981">
    <property type="term" value="F:DNA-binding transcription factor activity, RNA polymerase II-specific"/>
    <property type="evidence" value="ECO:0007669"/>
    <property type="project" value="TreeGrafter"/>
</dbReference>
<evidence type="ECO:0000256" key="4">
    <source>
        <dbReference type="ARBA" id="ARBA00022771"/>
    </source>
</evidence>
<evidence type="ECO:0000313" key="13">
    <source>
        <dbReference type="EMBL" id="KAJ1359219.1"/>
    </source>
</evidence>
<dbReference type="EMBL" id="JAHQIW010003575">
    <property type="protein sequence ID" value="KAJ1359219.1"/>
    <property type="molecule type" value="Genomic_DNA"/>
</dbReference>
<dbReference type="AlphaFoldDB" id="A0AAD5N6U8"/>
<dbReference type="Proteomes" id="UP001196413">
    <property type="component" value="Unassembled WGS sequence"/>
</dbReference>
<feature type="domain" description="C2H2-type" evidence="12">
    <location>
        <begin position="345"/>
        <end position="368"/>
    </location>
</feature>
<dbReference type="SUPFAM" id="SSF57667">
    <property type="entry name" value="beta-beta-alpha zinc fingers"/>
    <property type="match status" value="4"/>
</dbReference>
<feature type="domain" description="C2H2-type" evidence="12">
    <location>
        <begin position="87"/>
        <end position="115"/>
    </location>
</feature>
<dbReference type="Pfam" id="PF16622">
    <property type="entry name" value="zf-C2H2_11"/>
    <property type="match status" value="2"/>
</dbReference>
<keyword evidence="6" id="KW-0805">Transcription regulation</keyword>
<comment type="subcellular location">
    <subcellularLocation>
        <location evidence="1">Nucleus</location>
    </subcellularLocation>
</comment>
<evidence type="ECO:0000256" key="7">
    <source>
        <dbReference type="ARBA" id="ARBA00023125"/>
    </source>
</evidence>
<dbReference type="GO" id="GO:0031519">
    <property type="term" value="C:PcG protein complex"/>
    <property type="evidence" value="ECO:0007669"/>
    <property type="project" value="TreeGrafter"/>
</dbReference>
<dbReference type="InterPro" id="IPR041697">
    <property type="entry name" value="Znf-C2H2_11"/>
</dbReference>
<dbReference type="GO" id="GO:0005667">
    <property type="term" value="C:transcription regulator complex"/>
    <property type="evidence" value="ECO:0007669"/>
    <property type="project" value="TreeGrafter"/>
</dbReference>
<dbReference type="PROSITE" id="PS50157">
    <property type="entry name" value="ZINC_FINGER_C2H2_2"/>
    <property type="match status" value="5"/>
</dbReference>
<comment type="caution">
    <text evidence="13">The sequence shown here is derived from an EMBL/GenBank/DDBJ whole genome shotgun (WGS) entry which is preliminary data.</text>
</comment>
<keyword evidence="8" id="KW-0804">Transcription</keyword>
<keyword evidence="4 10" id="KW-0863">Zinc-finger</keyword>
<dbReference type="PANTHER" id="PTHR14003:SF19">
    <property type="entry name" value="YY2 TRANSCRIPTION FACTOR"/>
    <property type="match status" value="1"/>
</dbReference>
<sequence length="406" mass="46216">MEDETKSGAYDTDAVVDESNLIEPLFELGQTVKEETIEDSLTVREETGENWVCYATDLLKASSSAHPSGNGARSRRKKASGKQKEPKQCLMCGEQFAFRSQLRRHFYEQHIDERLTCEECGRKFGSVGGLDRHNQVKHGKRPHKCLFFGCDHPDYSSIQGDTHHEGNLTEPHSEPGQTLIVEEEVGEDLFTVKEETEENRVCFATDLLEASSSVDVSGHYVPPDNLLSDEEKVPKILHAADVNLKEEHEESFVEVPNQCMKCGEHFAFKFQLQRHFYNQHLDDRLTCEECGRKFGSVGGLNTHKQVVHRNRVFMCSYEGCDRPGYKSRKSLIAHIRSVHTHVRPFVCKICEKGFATNDRLRVHSFTHSRNVCICGVKFLHKASLDKHQRVCLLYKSESVVDDDVNS</sequence>
<feature type="domain" description="C2H2-type" evidence="12">
    <location>
        <begin position="285"/>
        <end position="313"/>
    </location>
</feature>
<evidence type="ECO:0000256" key="5">
    <source>
        <dbReference type="ARBA" id="ARBA00022833"/>
    </source>
</evidence>
<evidence type="ECO:0000256" key="6">
    <source>
        <dbReference type="ARBA" id="ARBA00023015"/>
    </source>
</evidence>
<accession>A0AAD5N6U8</accession>
<keyword evidence="7" id="KW-0238">DNA-binding</keyword>
<evidence type="ECO:0000256" key="3">
    <source>
        <dbReference type="ARBA" id="ARBA00022737"/>
    </source>
</evidence>
<dbReference type="PANTHER" id="PTHR14003">
    <property type="entry name" value="TRANSCRIPTIONAL REPRESSOR PROTEIN YY"/>
    <property type="match status" value="1"/>
</dbReference>
<name>A0AAD5N6U8_PARTN</name>
<evidence type="ECO:0000256" key="9">
    <source>
        <dbReference type="ARBA" id="ARBA00023242"/>
    </source>
</evidence>
<gene>
    <name evidence="13" type="ORF">KIN20_017906</name>
</gene>
<feature type="domain" description="C2H2-type" evidence="12">
    <location>
        <begin position="115"/>
        <end position="142"/>
    </location>
</feature>
<evidence type="ECO:0000313" key="14">
    <source>
        <dbReference type="Proteomes" id="UP001196413"/>
    </source>
</evidence>
<evidence type="ECO:0000256" key="11">
    <source>
        <dbReference type="SAM" id="MobiDB-lite"/>
    </source>
</evidence>
<dbReference type="GO" id="GO:0000978">
    <property type="term" value="F:RNA polymerase II cis-regulatory region sequence-specific DNA binding"/>
    <property type="evidence" value="ECO:0007669"/>
    <property type="project" value="TreeGrafter"/>
</dbReference>
<dbReference type="Pfam" id="PF00096">
    <property type="entry name" value="zf-C2H2"/>
    <property type="match status" value="1"/>
</dbReference>
<keyword evidence="14" id="KW-1185">Reference proteome</keyword>
<dbReference type="PROSITE" id="PS00028">
    <property type="entry name" value="ZINC_FINGER_C2H2_1"/>
    <property type="match status" value="5"/>
</dbReference>
<dbReference type="SMART" id="SM00355">
    <property type="entry name" value="ZnF_C2H2"/>
    <property type="match status" value="6"/>
</dbReference>
<proteinExistence type="predicted"/>